<reference evidence="2 3" key="1">
    <citation type="journal article" date="2023" name="Mol. Biol. Evol.">
        <title>Genomics of Secondarily Temperate Adaptation in the Only Non-Antarctic Icefish.</title>
        <authorList>
            <person name="Rivera-Colon A.G."/>
            <person name="Rayamajhi N."/>
            <person name="Minhas B.F."/>
            <person name="Madrigal G."/>
            <person name="Bilyk K.T."/>
            <person name="Yoon V."/>
            <person name="Hune M."/>
            <person name="Gregory S."/>
            <person name="Cheng C.H.C."/>
            <person name="Catchen J.M."/>
        </authorList>
    </citation>
    <scope>NUCLEOTIDE SEQUENCE [LARGE SCALE GENOMIC DNA]</scope>
    <source>
        <tissue evidence="2">White muscle</tissue>
    </source>
</reference>
<sequence length="103" mass="11668">MDPRCISDPDPEHFLLVAPNPSNRFKPWAVKRREPPWKRSARQQVRNLCGVRKPLRVRLLHRKSPHTRRLTGAESTRPSGPVGKKLPSGSAFISSTADHCALR</sequence>
<name>A0AAN8DLG5_CHAGU</name>
<feature type="region of interest" description="Disordered" evidence="1">
    <location>
        <begin position="64"/>
        <end position="103"/>
    </location>
</feature>
<evidence type="ECO:0000313" key="3">
    <source>
        <dbReference type="Proteomes" id="UP001331515"/>
    </source>
</evidence>
<dbReference type="Proteomes" id="UP001331515">
    <property type="component" value="Unassembled WGS sequence"/>
</dbReference>
<accession>A0AAN8DLG5</accession>
<evidence type="ECO:0000256" key="1">
    <source>
        <dbReference type="SAM" id="MobiDB-lite"/>
    </source>
</evidence>
<evidence type="ECO:0000313" key="2">
    <source>
        <dbReference type="EMBL" id="KAK5924437.1"/>
    </source>
</evidence>
<dbReference type="EMBL" id="JAURVH010001521">
    <property type="protein sequence ID" value="KAK5924437.1"/>
    <property type="molecule type" value="Genomic_DNA"/>
</dbReference>
<dbReference type="AlphaFoldDB" id="A0AAN8DLG5"/>
<proteinExistence type="predicted"/>
<organism evidence="2 3">
    <name type="scientific">Champsocephalus gunnari</name>
    <name type="common">Mackerel icefish</name>
    <dbReference type="NCBI Taxonomy" id="52237"/>
    <lineage>
        <taxon>Eukaryota</taxon>
        <taxon>Metazoa</taxon>
        <taxon>Chordata</taxon>
        <taxon>Craniata</taxon>
        <taxon>Vertebrata</taxon>
        <taxon>Euteleostomi</taxon>
        <taxon>Actinopterygii</taxon>
        <taxon>Neopterygii</taxon>
        <taxon>Teleostei</taxon>
        <taxon>Neoteleostei</taxon>
        <taxon>Acanthomorphata</taxon>
        <taxon>Eupercaria</taxon>
        <taxon>Perciformes</taxon>
        <taxon>Notothenioidei</taxon>
        <taxon>Channichthyidae</taxon>
        <taxon>Champsocephalus</taxon>
    </lineage>
</organism>
<protein>
    <submittedName>
        <fullName evidence="2">Uncharacterized protein</fullName>
    </submittedName>
</protein>
<keyword evidence="3" id="KW-1185">Reference proteome</keyword>
<gene>
    <name evidence="2" type="ORF">CgunFtcFv8_001303</name>
</gene>
<comment type="caution">
    <text evidence="2">The sequence shown here is derived from an EMBL/GenBank/DDBJ whole genome shotgun (WGS) entry which is preliminary data.</text>
</comment>